<dbReference type="EMBL" id="JAGPNK010000003">
    <property type="protein sequence ID" value="KAH7324732.1"/>
    <property type="molecule type" value="Genomic_DNA"/>
</dbReference>
<keyword evidence="4" id="KW-1133">Transmembrane helix</keyword>
<dbReference type="InterPro" id="IPR037217">
    <property type="entry name" value="Trp/Indoleamine_2_3_dOase-like"/>
</dbReference>
<evidence type="ECO:0000256" key="4">
    <source>
        <dbReference type="SAM" id="Phobius"/>
    </source>
</evidence>
<dbReference type="InterPro" id="IPR000898">
    <property type="entry name" value="Indolamine_dOase"/>
</dbReference>
<dbReference type="GO" id="GO:0005737">
    <property type="term" value="C:cytoplasm"/>
    <property type="evidence" value="ECO:0007669"/>
    <property type="project" value="TreeGrafter"/>
</dbReference>
<dbReference type="GO" id="GO:0019441">
    <property type="term" value="P:L-tryptophan catabolic process to kynurenine"/>
    <property type="evidence" value="ECO:0007669"/>
    <property type="project" value="InterPro"/>
</dbReference>
<dbReference type="GO" id="GO:0046872">
    <property type="term" value="F:metal ion binding"/>
    <property type="evidence" value="ECO:0007669"/>
    <property type="project" value="UniProtKB-KW"/>
</dbReference>
<sequence length="480" mass="54538">MSLSQTLGDLHPVTILILVGACVGCILAVSWASKPAKALVTWNKDTTPAQVADRKIQQIRALTNCHEVAAKLAEMFHTDGAGSWPPRANHEYSTWPAPLRPYRDIYLELAPLIPQPEASLDDETNRARVDSFRAQYRKLLQERVNLIQVTKLLEAANAGRWDVFPRDTYNAFYCCIASSRHAYRWATVPVVKVAQMEQIVDVPIELDEPWTHLQKHFGCESQSGNIMSNMLLNFDAHGQHMFKANMGMTPEMVAAEESFARIFHHAESRALPLYQDMLMAIITFAREDKEACAQHMANITASLRPILGTYYNELHDSKIPMKLWLSRVQGFFAWSAGYFDKEADKMVIYDGLTGNQVLLFIALDAFIDLESYLSPLEQEKTIPAAQRRLVVALKKHSFRRKISEEPKDEAEARIQREFGEIVKRLRAFRSAHRVRSKQYLSTPAPERLPMMAGKSLLGPTMSESLQYLDNFMVGRLQQTI</sequence>
<proteinExistence type="inferred from homology"/>
<accession>A0A8K0SWL6</accession>
<dbReference type="PANTHER" id="PTHR28657:SF11">
    <property type="entry name" value="INDOLEAMINE 2,3-DIOXYGENASE"/>
    <property type="match status" value="1"/>
</dbReference>
<evidence type="ECO:0000313" key="5">
    <source>
        <dbReference type="EMBL" id="KAH7324732.1"/>
    </source>
</evidence>
<evidence type="ECO:0008006" key="7">
    <source>
        <dbReference type="Google" id="ProtNLM"/>
    </source>
</evidence>
<keyword evidence="3" id="KW-0408">Iron</keyword>
<comment type="similarity">
    <text evidence="1">Belongs to the indoleamine 2,3-dioxygenase family.</text>
</comment>
<dbReference type="GO" id="GO:0033754">
    <property type="term" value="F:indoleamine 2,3-dioxygenase activity"/>
    <property type="evidence" value="ECO:0007669"/>
    <property type="project" value="TreeGrafter"/>
</dbReference>
<dbReference type="SUPFAM" id="SSF140959">
    <property type="entry name" value="Indolic compounds 2,3-dioxygenase-like"/>
    <property type="match status" value="1"/>
</dbReference>
<keyword evidence="4" id="KW-0472">Membrane</keyword>
<keyword evidence="2" id="KW-0479">Metal-binding</keyword>
<keyword evidence="4" id="KW-0812">Transmembrane</keyword>
<comment type="caution">
    <text evidence="5">The sequence shown here is derived from an EMBL/GenBank/DDBJ whole genome shotgun (WGS) entry which is preliminary data.</text>
</comment>
<evidence type="ECO:0000256" key="2">
    <source>
        <dbReference type="ARBA" id="ARBA00022723"/>
    </source>
</evidence>
<name>A0A8K0SWL6_9HYPO</name>
<dbReference type="AlphaFoldDB" id="A0A8K0SWL6"/>
<dbReference type="GO" id="GO:0020037">
    <property type="term" value="F:heme binding"/>
    <property type="evidence" value="ECO:0007669"/>
    <property type="project" value="InterPro"/>
</dbReference>
<feature type="transmembrane region" description="Helical" evidence="4">
    <location>
        <begin position="12"/>
        <end position="32"/>
    </location>
</feature>
<dbReference type="OrthoDB" id="4662583at2759"/>
<dbReference type="Proteomes" id="UP000813444">
    <property type="component" value="Unassembled WGS sequence"/>
</dbReference>
<dbReference type="Gene3D" id="1.20.58.480">
    <property type="match status" value="1"/>
</dbReference>
<keyword evidence="6" id="KW-1185">Reference proteome</keyword>
<gene>
    <name evidence="5" type="ORF">B0I35DRAFT_406506</name>
</gene>
<protein>
    <recommendedName>
        <fullName evidence="7">Indoleamine 2,3-dioxygenase</fullName>
    </recommendedName>
</protein>
<evidence type="ECO:0000256" key="1">
    <source>
        <dbReference type="ARBA" id="ARBA00007119"/>
    </source>
</evidence>
<reference evidence="5" key="1">
    <citation type="journal article" date="2021" name="Nat. Commun.">
        <title>Genetic determinants of endophytism in the Arabidopsis root mycobiome.</title>
        <authorList>
            <person name="Mesny F."/>
            <person name="Miyauchi S."/>
            <person name="Thiergart T."/>
            <person name="Pickel B."/>
            <person name="Atanasova L."/>
            <person name="Karlsson M."/>
            <person name="Huettel B."/>
            <person name="Barry K.W."/>
            <person name="Haridas S."/>
            <person name="Chen C."/>
            <person name="Bauer D."/>
            <person name="Andreopoulos W."/>
            <person name="Pangilinan J."/>
            <person name="LaButti K."/>
            <person name="Riley R."/>
            <person name="Lipzen A."/>
            <person name="Clum A."/>
            <person name="Drula E."/>
            <person name="Henrissat B."/>
            <person name="Kohler A."/>
            <person name="Grigoriev I.V."/>
            <person name="Martin F.M."/>
            <person name="Hacquard S."/>
        </authorList>
    </citation>
    <scope>NUCLEOTIDE SEQUENCE</scope>
    <source>
        <strain evidence="5">MPI-CAGE-CH-0235</strain>
    </source>
</reference>
<evidence type="ECO:0000313" key="6">
    <source>
        <dbReference type="Proteomes" id="UP000813444"/>
    </source>
</evidence>
<dbReference type="GO" id="GO:0034354">
    <property type="term" value="P:'de novo' NAD+ biosynthetic process from L-tryptophan"/>
    <property type="evidence" value="ECO:0007669"/>
    <property type="project" value="TreeGrafter"/>
</dbReference>
<dbReference type="PANTHER" id="PTHR28657">
    <property type="entry name" value="INDOLEAMINE 2,3-DIOXYGENASE"/>
    <property type="match status" value="1"/>
</dbReference>
<evidence type="ECO:0000256" key="3">
    <source>
        <dbReference type="ARBA" id="ARBA00023004"/>
    </source>
</evidence>
<organism evidence="5 6">
    <name type="scientific">Stachybotrys elegans</name>
    <dbReference type="NCBI Taxonomy" id="80388"/>
    <lineage>
        <taxon>Eukaryota</taxon>
        <taxon>Fungi</taxon>
        <taxon>Dikarya</taxon>
        <taxon>Ascomycota</taxon>
        <taxon>Pezizomycotina</taxon>
        <taxon>Sordariomycetes</taxon>
        <taxon>Hypocreomycetidae</taxon>
        <taxon>Hypocreales</taxon>
        <taxon>Stachybotryaceae</taxon>
        <taxon>Stachybotrys</taxon>
    </lineage>
</organism>